<keyword evidence="1" id="KW-0472">Membrane</keyword>
<feature type="transmembrane region" description="Helical" evidence="1">
    <location>
        <begin position="450"/>
        <end position="470"/>
    </location>
</feature>
<keyword evidence="3" id="KW-1185">Reference proteome</keyword>
<feature type="transmembrane region" description="Helical" evidence="1">
    <location>
        <begin position="420"/>
        <end position="438"/>
    </location>
</feature>
<evidence type="ECO:0000256" key="1">
    <source>
        <dbReference type="SAM" id="Phobius"/>
    </source>
</evidence>
<sequence length="587" mass="61885">MGHPDQAAAVSPLAAPAAIGVATTRFFVNIRVASRVMAAATVAATGRLPPEQAAALAAAFILYDLALTALLRRRRLPLALRLPLDCADVAGWCVLVGGPLDPAALPACPLAFETALRGWRRGALVTLLVGGSAGVALVAAGSQPAVAPFLWPAAGALGGVVISRYLDRQLAQRLREADAEHEATASRARLAGQGSVAFGRDTVVDAATRVWPLLAGTGPVPRSPLAAWRQRLAESIGDHAEFLDTALRNWQVLHNSADPDLTHDVEFRVREGDGTLLLVPSQVELLGHVLTELRPRGRVTVSAVGTGPLGQERRLVIDGRPVRLAADPGRVAGPYDLGPLIIGLSTLGSLAHCLPSFEAVPWPAGVALACAGLLLAWRAHLAVRARGASSRPGVVAAALLFGAVDAVTSTLLMRNLTSGGLIRVPFLYFLDFVIPLVVFSWPDLRRAHRWAVVAASAAIVAAGTALLPAPPQPRDLVILVWPAIFAVGATGVRTMLRRDAADLDALIARRRRAAEREGHARGRAEVFELVERDVRAAEERLRQHRDTIDPVLAAHAAERLGDIRDRLRRAGAASARAVGGAQGRTPA</sequence>
<reference evidence="2 3" key="1">
    <citation type="submission" date="2019-03" db="EMBL/GenBank/DDBJ databases">
        <title>Draft genome sequences of novel Actinobacteria.</title>
        <authorList>
            <person name="Sahin N."/>
            <person name="Ay H."/>
            <person name="Saygin H."/>
        </authorList>
    </citation>
    <scope>NUCLEOTIDE SEQUENCE [LARGE SCALE GENOMIC DNA]</scope>
    <source>
        <strain evidence="2 3">KC310</strain>
    </source>
</reference>
<name>A0A4R4VP53_9ACTN</name>
<dbReference type="RefSeq" id="WP_132595451.1">
    <property type="nucleotide sequence ID" value="NZ_SMKO01000026.1"/>
</dbReference>
<feature type="transmembrane region" description="Helical" evidence="1">
    <location>
        <begin position="393"/>
        <end position="414"/>
    </location>
</feature>
<gene>
    <name evidence="2" type="ORF">E1292_13330</name>
</gene>
<evidence type="ECO:0000313" key="3">
    <source>
        <dbReference type="Proteomes" id="UP000295258"/>
    </source>
</evidence>
<accession>A0A4R4VP53</accession>
<protein>
    <submittedName>
        <fullName evidence="2">Uncharacterized protein</fullName>
    </submittedName>
</protein>
<feature type="transmembrane region" description="Helical" evidence="1">
    <location>
        <begin position="53"/>
        <end position="71"/>
    </location>
</feature>
<dbReference type="AlphaFoldDB" id="A0A4R4VP53"/>
<feature type="transmembrane region" description="Helical" evidence="1">
    <location>
        <begin position="146"/>
        <end position="166"/>
    </location>
</feature>
<keyword evidence="1" id="KW-1133">Transmembrane helix</keyword>
<feature type="transmembrane region" description="Helical" evidence="1">
    <location>
        <begin position="122"/>
        <end position="140"/>
    </location>
</feature>
<evidence type="ECO:0000313" key="2">
    <source>
        <dbReference type="EMBL" id="TDD07482.1"/>
    </source>
</evidence>
<proteinExistence type="predicted"/>
<keyword evidence="1" id="KW-0812">Transmembrane</keyword>
<organism evidence="2 3">
    <name type="scientific">Nonomuraea deserti</name>
    <dbReference type="NCBI Taxonomy" id="1848322"/>
    <lineage>
        <taxon>Bacteria</taxon>
        <taxon>Bacillati</taxon>
        <taxon>Actinomycetota</taxon>
        <taxon>Actinomycetes</taxon>
        <taxon>Streptosporangiales</taxon>
        <taxon>Streptosporangiaceae</taxon>
        <taxon>Nonomuraea</taxon>
    </lineage>
</organism>
<dbReference type="EMBL" id="SMKO01000026">
    <property type="protein sequence ID" value="TDD07482.1"/>
    <property type="molecule type" value="Genomic_DNA"/>
</dbReference>
<feature type="transmembrane region" description="Helical" evidence="1">
    <location>
        <begin position="476"/>
        <end position="496"/>
    </location>
</feature>
<comment type="caution">
    <text evidence="2">The sequence shown here is derived from an EMBL/GenBank/DDBJ whole genome shotgun (WGS) entry which is preliminary data.</text>
</comment>
<dbReference type="Proteomes" id="UP000295258">
    <property type="component" value="Unassembled WGS sequence"/>
</dbReference>